<dbReference type="RefSeq" id="WP_285662072.1">
    <property type="nucleotide sequence ID" value="NZ_BSTX01000001.1"/>
</dbReference>
<evidence type="ECO:0000313" key="1">
    <source>
        <dbReference type="EMBL" id="GLZ76926.1"/>
    </source>
</evidence>
<dbReference type="Gene3D" id="3.40.50.1000">
    <property type="entry name" value="HAD superfamily/HAD-like"/>
    <property type="match status" value="1"/>
</dbReference>
<accession>A0A9W6W8X5</accession>
<sequence length="191" mass="21125">MTVLLADVGSVLFRFDPAPRLAELSRRTGLAPEVIHERVFASGFETACEEGRHTPAEIRAWLAGHLGLDEDVAAVSRIWTSAFTPDEDVIAALRGRGLPLAIFSNNGPLFADFFDERFPEVAALFPRRFWACGLGLRKPDPAAFDKVTAALKDEIFFVDDNPDNTREARRKGWRAHTFTTVAALEDALAEL</sequence>
<dbReference type="SUPFAM" id="SSF56784">
    <property type="entry name" value="HAD-like"/>
    <property type="match status" value="1"/>
</dbReference>
<name>A0A9W6W8X5_9ACTN</name>
<dbReference type="AlphaFoldDB" id="A0A9W6W8X5"/>
<gene>
    <name evidence="1" type="ORF">Afil01_17330</name>
</gene>
<evidence type="ECO:0000313" key="2">
    <source>
        <dbReference type="Proteomes" id="UP001165079"/>
    </source>
</evidence>
<dbReference type="PANTHER" id="PTHR43611:SF3">
    <property type="entry name" value="FLAVIN MONONUCLEOTIDE HYDROLASE 1, CHLOROPLATIC"/>
    <property type="match status" value="1"/>
</dbReference>
<reference evidence="1" key="1">
    <citation type="submission" date="2023-03" db="EMBL/GenBank/DDBJ databases">
        <title>Actinorhabdospora filicis NBRC 111898.</title>
        <authorList>
            <person name="Ichikawa N."/>
            <person name="Sato H."/>
            <person name="Tonouchi N."/>
        </authorList>
    </citation>
    <scope>NUCLEOTIDE SEQUENCE</scope>
    <source>
        <strain evidence="1">NBRC 111898</strain>
    </source>
</reference>
<dbReference type="InterPro" id="IPR023214">
    <property type="entry name" value="HAD_sf"/>
</dbReference>
<proteinExistence type="predicted"/>
<dbReference type="Pfam" id="PF00702">
    <property type="entry name" value="Hydrolase"/>
    <property type="match status" value="1"/>
</dbReference>
<dbReference type="Proteomes" id="UP001165079">
    <property type="component" value="Unassembled WGS sequence"/>
</dbReference>
<keyword evidence="2" id="KW-1185">Reference proteome</keyword>
<dbReference type="InterPro" id="IPR023198">
    <property type="entry name" value="PGP-like_dom2"/>
</dbReference>
<protein>
    <submittedName>
        <fullName evidence="1">Haloacid dehalogenase</fullName>
    </submittedName>
</protein>
<comment type="caution">
    <text evidence="1">The sequence shown here is derived from an EMBL/GenBank/DDBJ whole genome shotgun (WGS) entry which is preliminary data.</text>
</comment>
<dbReference type="Gene3D" id="1.10.150.240">
    <property type="entry name" value="Putative phosphatase, domain 2"/>
    <property type="match status" value="1"/>
</dbReference>
<organism evidence="1 2">
    <name type="scientific">Actinorhabdospora filicis</name>
    <dbReference type="NCBI Taxonomy" id="1785913"/>
    <lineage>
        <taxon>Bacteria</taxon>
        <taxon>Bacillati</taxon>
        <taxon>Actinomycetota</taxon>
        <taxon>Actinomycetes</taxon>
        <taxon>Micromonosporales</taxon>
        <taxon>Micromonosporaceae</taxon>
        <taxon>Actinorhabdospora</taxon>
    </lineage>
</organism>
<dbReference type="PANTHER" id="PTHR43611">
    <property type="entry name" value="ALPHA-D-GLUCOSE 1-PHOSPHATE PHOSPHATASE"/>
    <property type="match status" value="1"/>
</dbReference>
<dbReference type="InterPro" id="IPR036412">
    <property type="entry name" value="HAD-like_sf"/>
</dbReference>
<dbReference type="EMBL" id="BSTX01000001">
    <property type="protein sequence ID" value="GLZ76926.1"/>
    <property type="molecule type" value="Genomic_DNA"/>
</dbReference>